<gene>
    <name evidence="1" type="ORF">CCS77_1850</name>
</gene>
<sequence length="53" mass="6641">MSFTQKNYINDIWRDFPAFKFLLFFKFNYQIYHFKRVQMLLLTNDLFINLQPA</sequence>
<evidence type="ECO:0000313" key="2">
    <source>
        <dbReference type="Proteomes" id="UP000241854"/>
    </source>
</evidence>
<reference evidence="1 2" key="1">
    <citation type="journal article" date="2018" name="Emerg. Microbes Infect.">
        <title>Genomic analysis of oral Campylobacter concisus strains identified a potential bacterial molecular marker associated with active Crohn's disease.</title>
        <authorList>
            <person name="Liu F."/>
            <person name="Ma R."/>
            <person name="Tay C.Y.A."/>
            <person name="Octavia S."/>
            <person name="Lan R."/>
            <person name="Chung H.K.L."/>
            <person name="Riordan S.M."/>
            <person name="Grimm M.C."/>
            <person name="Leong R.W."/>
            <person name="Tanaka M.M."/>
            <person name="Connor S."/>
            <person name="Zhang L."/>
        </authorList>
    </citation>
    <scope>NUCLEOTIDE SEQUENCE [LARGE SCALE GENOMIC DNA]</scope>
    <source>
        <strain evidence="1 2">P2CDO4</strain>
    </source>
</reference>
<evidence type="ECO:0000313" key="1">
    <source>
        <dbReference type="EMBL" id="AVX44911.1"/>
    </source>
</evidence>
<protein>
    <submittedName>
        <fullName evidence="1">Uncharacterized protein</fullName>
    </submittedName>
</protein>
<organism evidence="1 2">
    <name type="scientific">Campylobacter concisus</name>
    <dbReference type="NCBI Taxonomy" id="199"/>
    <lineage>
        <taxon>Bacteria</taxon>
        <taxon>Pseudomonadati</taxon>
        <taxon>Campylobacterota</taxon>
        <taxon>Epsilonproteobacteria</taxon>
        <taxon>Campylobacterales</taxon>
        <taxon>Campylobacteraceae</taxon>
        <taxon>Campylobacter</taxon>
    </lineage>
</organism>
<dbReference type="EMBL" id="CP021642">
    <property type="protein sequence ID" value="AVX44911.1"/>
    <property type="molecule type" value="Genomic_DNA"/>
</dbReference>
<dbReference type="AlphaFoldDB" id="A0A2R4P356"/>
<name>A0A2R4P356_9BACT</name>
<proteinExistence type="predicted"/>
<dbReference type="Proteomes" id="UP000241854">
    <property type="component" value="Chromosome"/>
</dbReference>
<accession>A0A2R4P356</accession>